<dbReference type="PROSITE" id="PS00678">
    <property type="entry name" value="WD_REPEATS_1"/>
    <property type="match status" value="1"/>
</dbReference>
<evidence type="ECO:0000256" key="3">
    <source>
        <dbReference type="PROSITE-ProRule" id="PRU00221"/>
    </source>
</evidence>
<dbReference type="PROSITE" id="PS50082">
    <property type="entry name" value="WD_REPEATS_2"/>
    <property type="match status" value="6"/>
</dbReference>
<dbReference type="InterPro" id="IPR001680">
    <property type="entry name" value="WD40_rpt"/>
</dbReference>
<feature type="repeat" description="WD" evidence="3">
    <location>
        <begin position="1681"/>
        <end position="1711"/>
    </location>
</feature>
<evidence type="ECO:0000313" key="5">
    <source>
        <dbReference type="EMBL" id="KLO06169.1"/>
    </source>
</evidence>
<keyword evidence="2" id="KW-0677">Repeat</keyword>
<dbReference type="Pfam" id="PF00400">
    <property type="entry name" value="WD40"/>
    <property type="match status" value="6"/>
</dbReference>
<feature type="domain" description="AAA+ ATPase" evidence="4">
    <location>
        <begin position="389"/>
        <end position="555"/>
    </location>
</feature>
<feature type="domain" description="AAA+ ATPase" evidence="4">
    <location>
        <begin position="988"/>
        <end position="1171"/>
    </location>
</feature>
<protein>
    <submittedName>
        <fullName evidence="5">WD40 repeat-like protein</fullName>
    </submittedName>
</protein>
<dbReference type="PANTHER" id="PTHR10039:SF17">
    <property type="entry name" value="FUNGAL STAND N-TERMINAL GOODBYE DOMAIN-CONTAINING PROTEIN-RELATED"/>
    <property type="match status" value="1"/>
</dbReference>
<dbReference type="InterPro" id="IPR015943">
    <property type="entry name" value="WD40/YVTN_repeat-like_dom_sf"/>
</dbReference>
<dbReference type="Gene3D" id="3.40.50.300">
    <property type="entry name" value="P-loop containing nucleotide triphosphate hydrolases"/>
    <property type="match status" value="2"/>
</dbReference>
<dbReference type="EMBL" id="KQ086230">
    <property type="protein sequence ID" value="KLO06169.1"/>
    <property type="molecule type" value="Genomic_DNA"/>
</dbReference>
<dbReference type="InterPro" id="IPR036322">
    <property type="entry name" value="WD40_repeat_dom_sf"/>
</dbReference>
<keyword evidence="6" id="KW-1185">Reference proteome</keyword>
<evidence type="ECO:0000259" key="4">
    <source>
        <dbReference type="SMART" id="SM00382"/>
    </source>
</evidence>
<dbReference type="SUPFAM" id="SSF52540">
    <property type="entry name" value="P-loop containing nucleoside triphosphate hydrolases"/>
    <property type="match status" value="2"/>
</dbReference>
<dbReference type="PANTHER" id="PTHR10039">
    <property type="entry name" value="AMELOGENIN"/>
    <property type="match status" value="1"/>
</dbReference>
<feature type="repeat" description="WD" evidence="3">
    <location>
        <begin position="1774"/>
        <end position="1801"/>
    </location>
</feature>
<reference evidence="5 6" key="1">
    <citation type="submission" date="2015-04" db="EMBL/GenBank/DDBJ databases">
        <title>Complete genome sequence of Schizopora paradoxa KUC8140, a cosmopolitan wood degrader in East Asia.</title>
        <authorList>
            <consortium name="DOE Joint Genome Institute"/>
            <person name="Min B."/>
            <person name="Park H."/>
            <person name="Jang Y."/>
            <person name="Kim J.-J."/>
            <person name="Kim K.H."/>
            <person name="Pangilinan J."/>
            <person name="Lipzen A."/>
            <person name="Riley R."/>
            <person name="Grigoriev I.V."/>
            <person name="Spatafora J.W."/>
            <person name="Choi I.-G."/>
        </authorList>
    </citation>
    <scope>NUCLEOTIDE SEQUENCE [LARGE SCALE GENOMIC DNA]</scope>
    <source>
        <strain evidence="5 6">KUC8140</strain>
    </source>
</reference>
<dbReference type="Proteomes" id="UP000053477">
    <property type="component" value="Unassembled WGS sequence"/>
</dbReference>
<name>A0A0H2R2Y3_9AGAM</name>
<proteinExistence type="predicted"/>
<keyword evidence="1 3" id="KW-0853">WD repeat</keyword>
<dbReference type="InterPro" id="IPR019775">
    <property type="entry name" value="WD40_repeat_CS"/>
</dbReference>
<feature type="repeat" description="WD" evidence="3">
    <location>
        <begin position="1588"/>
        <end position="1622"/>
    </location>
</feature>
<dbReference type="SUPFAM" id="SSF50978">
    <property type="entry name" value="WD40 repeat-like"/>
    <property type="match status" value="1"/>
</dbReference>
<dbReference type="SMART" id="SM00382">
    <property type="entry name" value="AAA"/>
    <property type="match status" value="2"/>
</dbReference>
<sequence length="1906" mass="213190">MSSYTNKDGENVGKYFVIQKSISVTFEGAGKPPDNLQVQFEDWDGDVMLSLSNPEKANNLDQTRCWALDREILLFPDDTLSLKLLIDKKSKVNVLKVLKVLLGKKGKESTFDQRQINYRDIKNEFVQHGHVNTPVAICLTKDHYTITLDVLEGNINRIIENASNDDLNPLLPERVQNVIESANSLLNNARSLQRILEKIPMGEEALQFLESALDEIGDIHPLAKAVVTALTIPYKWLKNEADYKKDMEDTARVMLFTCKCLMEVRYHVETDLAKDTFKNSLKLLRNISVFIGVYCGKNRFKQLFKAQFPKELREYTKRLDEQKDDFVTAMILQIARDDAGIKYETSESFLLNRLKPAVQQKLGEGCFPNTREDTLNEVRTWREAPNSSSKKVLWVVGAPGTGKSTIATTIFKDDNLCVKFFATRGSTELREPGRVWPSIAYDLACSHNGLRAVIMHALEEKKNMDFRNYSASQQLQQLIKEPLEKYSKETSHTLANTCPVVIIDALDELKTGEDLASLLDSFKEWPSEAKLLITSRDFDNIRRRLGEAIHVVDLADSNGESDVKVFFEAKFEKRKFMPEYKDITFPKVWPDEKAIQDLTNYASGLFVWAEMVINYVVPADPRGAYDPSDRLEKVLRDVRENLRDQPNMKLENRVDVLYARIIYDALQKTDEEEKKKARSILASILLAKVPLREEDLIEIAQSNETTQDPAISAHNRVKTTLSNLRPIIPASDKEVRVFHQTVSDYALSFERSSDALKNLVKDEAERRTYIIDIKEENLRFGLACLRLMCRDTAETLLKRLQTRPSSFSYSWDHWAEHLEDANKTDVCYRTFEKMTNLAGAMKVAYRSLKNFEEDIKLVNDEAVALIRSIRDAPGFATRCIDAIKNGTNFCSFQRDIRLPTTEHADAEVLRQDLNEYTLNLGIARGNFQKVAVLRKVSGAAEISSKAAEHFLHERLGPSDQPDFDEECALGTRTDIFSDAKEWLKDPNASRILWIVGAPGAGKSTVATTLLKKEFSGICAKFFAKRDFADRRDPSRFWRTLIYDFATLHDGLRGSIMEALLLKSLSGSKDQGEQRSLLFDAIKEQQCLPVVAVFDALDECVDENLEEWGELLRTVSGRAESPRSFKLVVTSRDLPDIRSALSNVSREVLLATGSKATSQIKTDLEMFFRRELADPSLRHWLSGDVLPQLVEHAAGSFIWAKVVVGLLKLNPNGRPEDILVDGSAVTGDVDVLYGKVLLQTLGQLSADEREYARTVLSAIVLAKDQLHMSFIESLPLCSEALSKDKVRQLMKDLTDELSVIITVDTDTKHLRIPQKAFADFFLNTDRCLRALELLKVPDQERHLYSIHQGNDSGILAVTCLRWIISNSVEPTTQPTVQTSQLGSENVNNKSPPSLIYASKYWGKHLRSASDTVTFYNQARPLLDTLVHKSTLSWIDVLRNVHSPNLDAISLAQESLASAKNMLESHGIGWAEVGDAAHSFVGSLRGSITAAVLHIGISDLKIHLPKTRVHQIYGPRTPVLLSVAKRGRDSGINEDSDARVSMRHSGHNGVILLGNITISRNGKWVASSSVDKTVHVWDYTSSSGKAITPPLEHTSSVTSIAASPVSCFLACGSADGTLYVWDMNAVKLFFKTKAHHGVINSIAYSADANYIVTVSSYYRRSKVQVWVASTLQGNQVSVGELETLDDSDIIKTVAFSPDGKRIVTGSVDGKIQILIWDTATLQLLGKPLDGQRDSINCVEVSRDGRNFISGSTDKRICSWNMATGAILSSYLTGSTVYSVSYSPDGKVLVSGHHDGSIGVWNTEHGLHRVGDFYGHTGAVRSVAFSLDGRSFASGSEDESIRTWNTPSTYIPTRLVVHVNEGQKQPNYSMVNPTLVAKSYRKFQGKMSSCGCRKRIGHTSASLSLNAST</sequence>
<dbReference type="InParanoid" id="A0A0H2R2Y3"/>
<dbReference type="OrthoDB" id="538223at2759"/>
<feature type="repeat" description="WD" evidence="3">
    <location>
        <begin position="1554"/>
        <end position="1585"/>
    </location>
</feature>
<evidence type="ECO:0000313" key="6">
    <source>
        <dbReference type="Proteomes" id="UP000053477"/>
    </source>
</evidence>
<dbReference type="SMART" id="SM00320">
    <property type="entry name" value="WD40"/>
    <property type="match status" value="7"/>
</dbReference>
<dbReference type="CDD" id="cd00200">
    <property type="entry name" value="WD40"/>
    <property type="match status" value="1"/>
</dbReference>
<dbReference type="PROSITE" id="PS50294">
    <property type="entry name" value="WD_REPEATS_REGION"/>
    <property type="match status" value="4"/>
</dbReference>
<dbReference type="InterPro" id="IPR056884">
    <property type="entry name" value="NPHP3-like_N"/>
</dbReference>
<feature type="repeat" description="WD" evidence="3">
    <location>
        <begin position="1810"/>
        <end position="1842"/>
    </location>
</feature>
<evidence type="ECO:0000256" key="2">
    <source>
        <dbReference type="ARBA" id="ARBA00022737"/>
    </source>
</evidence>
<evidence type="ECO:0000256" key="1">
    <source>
        <dbReference type="ARBA" id="ARBA00022574"/>
    </source>
</evidence>
<gene>
    <name evidence="5" type="ORF">SCHPADRAFT_986819</name>
</gene>
<dbReference type="InterPro" id="IPR003593">
    <property type="entry name" value="AAA+_ATPase"/>
</dbReference>
<feature type="repeat" description="WD" evidence="3">
    <location>
        <begin position="1726"/>
        <end position="1767"/>
    </location>
</feature>
<dbReference type="Pfam" id="PF24883">
    <property type="entry name" value="NPHP3_N"/>
    <property type="match status" value="2"/>
</dbReference>
<accession>A0A0H2R2Y3</accession>
<dbReference type="STRING" id="27342.A0A0H2R2Y3"/>
<dbReference type="Gene3D" id="2.130.10.10">
    <property type="entry name" value="YVTN repeat-like/Quinoprotein amine dehydrogenase"/>
    <property type="match status" value="2"/>
</dbReference>
<organism evidence="5 6">
    <name type="scientific">Schizopora paradoxa</name>
    <dbReference type="NCBI Taxonomy" id="27342"/>
    <lineage>
        <taxon>Eukaryota</taxon>
        <taxon>Fungi</taxon>
        <taxon>Dikarya</taxon>
        <taxon>Basidiomycota</taxon>
        <taxon>Agaricomycotina</taxon>
        <taxon>Agaricomycetes</taxon>
        <taxon>Hymenochaetales</taxon>
        <taxon>Schizoporaceae</taxon>
        <taxon>Schizopora</taxon>
    </lineage>
</organism>
<dbReference type="InterPro" id="IPR027417">
    <property type="entry name" value="P-loop_NTPase"/>
</dbReference>